<dbReference type="Gene3D" id="1.10.3760.10">
    <property type="entry name" value="PgpA-like"/>
    <property type="match status" value="1"/>
</dbReference>
<gene>
    <name evidence="1" type="ORF">ENT99_01735</name>
    <name evidence="2" type="ORF">ENU64_07670</name>
</gene>
<dbReference type="SUPFAM" id="SSF101307">
    <property type="entry name" value="YutG-like"/>
    <property type="match status" value="1"/>
</dbReference>
<accession>A0A7J3N0H4</accession>
<proteinExistence type="predicted"/>
<organism evidence="2">
    <name type="scientific">Ignisphaera aggregans</name>
    <dbReference type="NCBI Taxonomy" id="334771"/>
    <lineage>
        <taxon>Archaea</taxon>
        <taxon>Thermoproteota</taxon>
        <taxon>Thermoprotei</taxon>
        <taxon>Desulfurococcales</taxon>
        <taxon>Desulfurococcaceae</taxon>
        <taxon>Ignisphaera</taxon>
    </lineage>
</organism>
<comment type="caution">
    <text evidence="2">The sequence shown here is derived from an EMBL/GenBank/DDBJ whole genome shotgun (WGS) entry which is preliminary data.</text>
</comment>
<dbReference type="AlphaFoldDB" id="A0A7J3N0H4"/>
<evidence type="ECO:0008006" key="3">
    <source>
        <dbReference type="Google" id="ProtNLM"/>
    </source>
</evidence>
<dbReference type="PANTHER" id="PTHR35336">
    <property type="entry name" value="ADENOSYLCOBINAMIDE AMIDOHYDROLASE"/>
    <property type="match status" value="1"/>
</dbReference>
<name>A0A7J3N0H4_9CREN</name>
<dbReference type="InterPro" id="IPR036681">
    <property type="entry name" value="PgpA-like_sf"/>
</dbReference>
<evidence type="ECO:0000313" key="1">
    <source>
        <dbReference type="EMBL" id="HFQ78410.1"/>
    </source>
</evidence>
<reference evidence="2" key="1">
    <citation type="journal article" date="2020" name="mSystems">
        <title>Genome- and Community-Level Interaction Insights into Carbon Utilization and Element Cycling Functions of Hydrothermarchaeota in Hydrothermal Sediment.</title>
        <authorList>
            <person name="Zhou Z."/>
            <person name="Liu Y."/>
            <person name="Xu W."/>
            <person name="Pan J."/>
            <person name="Luo Z.H."/>
            <person name="Li M."/>
        </authorList>
    </citation>
    <scope>NUCLEOTIDE SEQUENCE [LARGE SCALE GENOMIC DNA]</scope>
    <source>
        <strain evidence="1">SpSt-629</strain>
        <strain evidence="2">SpSt-688</strain>
    </source>
</reference>
<dbReference type="PANTHER" id="PTHR35336:SF5">
    <property type="entry name" value="ADENOSYLCOBINAMIDE AMIDOHYDROLASE"/>
    <property type="match status" value="1"/>
</dbReference>
<dbReference type="GO" id="GO:0006629">
    <property type="term" value="P:lipid metabolic process"/>
    <property type="evidence" value="ECO:0007669"/>
    <property type="project" value="InterPro"/>
</dbReference>
<dbReference type="EMBL" id="DTDH01000215">
    <property type="protein sequence ID" value="HGT99283.1"/>
    <property type="molecule type" value="Genomic_DNA"/>
</dbReference>
<dbReference type="GO" id="GO:0008962">
    <property type="term" value="F:phosphatidylglycerophosphatase activity"/>
    <property type="evidence" value="ECO:0007669"/>
    <property type="project" value="InterPro"/>
</dbReference>
<protein>
    <recommendedName>
        <fullName evidence="3">YutG/PgpA domain-containing protein</fullName>
    </recommendedName>
</protein>
<dbReference type="Pfam" id="PF01955">
    <property type="entry name" value="CbiZ"/>
    <property type="match status" value="1"/>
</dbReference>
<dbReference type="EMBL" id="DTAU01000040">
    <property type="protein sequence ID" value="HFQ78410.1"/>
    <property type="molecule type" value="Genomic_DNA"/>
</dbReference>
<sequence>MVKTLTRDKDTFVIDLEQEYIAISTAGCPKIYSEIRYIVFRRVPKDFGYVDLDSYCRDIASSIGIDYSKSSIFLTAVDVSSCSHGFSIHKNIKAEAFVTLGIDTPSCIGTEGPQSSRRISTINVAVVVDKPLNNVGLLDLFRTVSEVKGMVMGLGGPMCISSPSIGTASDATLVAAPAGDERFAGISTDVGIASSMAVICALARHIRNISREEYIAKTLGFDRIDNIIGIAKEVYTKARIPHIDDSDIEKEVREEMSRVLRDPNIPLFIKGMRLLEAALSINILPGISIHEYKSDSPGIIVDELVGKALAEYINGFKGLLMYYWIERLKERGETPILKLLPPIADDIVAALIGGILSKIYDRYSR</sequence>
<evidence type="ECO:0000313" key="2">
    <source>
        <dbReference type="EMBL" id="HGT99283.1"/>
    </source>
</evidence>
<dbReference type="InterPro" id="IPR052209">
    <property type="entry name" value="CbiZ"/>
</dbReference>
<dbReference type="InterPro" id="IPR002808">
    <property type="entry name" value="AdoCbi_amidolase"/>
</dbReference>